<dbReference type="RefSeq" id="WP_015723216.1">
    <property type="nucleotide sequence ID" value="NC_014972.1"/>
</dbReference>
<dbReference type="KEGG" id="dpr:Despr_0489"/>
<proteinExistence type="predicted"/>
<protein>
    <recommendedName>
        <fullName evidence="3">Acetyltransferase</fullName>
    </recommendedName>
</protein>
<dbReference type="SUPFAM" id="SSF64182">
    <property type="entry name" value="DHH phosphoesterases"/>
    <property type="match status" value="1"/>
</dbReference>
<evidence type="ECO:0000313" key="1">
    <source>
        <dbReference type="EMBL" id="ADW16669.1"/>
    </source>
</evidence>
<sequence length="319" mass="35164">MNCIDVFNGDADGICALHQLRLHIPQPEARLVTGVKRDIALLDRLAGVHGHRITVLDVSLDRNRAALERLLGHDNRILYVDHHYSGAVPESDALEVHIDPSPLLCTSLIVDRLLQGAYRPWALVGAFGDNLDEVAQQQAQDTGLDDARTAVLKDIGRLLNYNGYGLVEEDLLVHPADLYREVHRFADPFAFGRDSTLLAALRRGYGEDMRRAADLAPYRTSTSGRVFLLPTAAWSKRVVGVFANQLSREQPEQAHATVLPQADGSYLISVRAPLATRLGADNLCRQFPTGGGRAAAAGINRLPERELERFLDAFARHFA</sequence>
<evidence type="ECO:0008006" key="3">
    <source>
        <dbReference type="Google" id="ProtNLM"/>
    </source>
</evidence>
<name>A0A7U3YJS3_DESPD</name>
<accession>A0A7U3YJS3</accession>
<dbReference type="Proteomes" id="UP000006365">
    <property type="component" value="Chromosome"/>
</dbReference>
<keyword evidence="2" id="KW-1185">Reference proteome</keyword>
<dbReference type="AlphaFoldDB" id="A0A7U3YJS3"/>
<dbReference type="EMBL" id="CP002364">
    <property type="protein sequence ID" value="ADW16669.1"/>
    <property type="molecule type" value="Genomic_DNA"/>
</dbReference>
<organism evidence="1 2">
    <name type="scientific">Desulfobulbus propionicus (strain ATCC 33891 / DSM 2032 / VKM B-1956 / 1pr3)</name>
    <dbReference type="NCBI Taxonomy" id="577650"/>
    <lineage>
        <taxon>Bacteria</taxon>
        <taxon>Pseudomonadati</taxon>
        <taxon>Thermodesulfobacteriota</taxon>
        <taxon>Desulfobulbia</taxon>
        <taxon>Desulfobulbales</taxon>
        <taxon>Desulfobulbaceae</taxon>
        <taxon>Desulfobulbus</taxon>
    </lineage>
</organism>
<evidence type="ECO:0000313" key="2">
    <source>
        <dbReference type="Proteomes" id="UP000006365"/>
    </source>
</evidence>
<reference evidence="1 2" key="1">
    <citation type="journal article" date="2011" name="Stand. Genomic Sci.">
        <title>Complete genome sequence of Desulfobulbus propionicus type strain (1pr3).</title>
        <authorList>
            <person name="Pagani I."/>
            <person name="Lapidus A."/>
            <person name="Nolan M."/>
            <person name="Lucas S."/>
            <person name="Hammon N."/>
            <person name="Deshpande S."/>
            <person name="Cheng J.F."/>
            <person name="Chertkov O."/>
            <person name="Davenport K."/>
            <person name="Tapia R."/>
            <person name="Han C."/>
            <person name="Goodwin L."/>
            <person name="Pitluck S."/>
            <person name="Liolios K."/>
            <person name="Mavromatis K."/>
            <person name="Ivanova N."/>
            <person name="Mikhailova N."/>
            <person name="Pati A."/>
            <person name="Chen A."/>
            <person name="Palaniappan K."/>
            <person name="Land M."/>
            <person name="Hauser L."/>
            <person name="Chang Y.J."/>
            <person name="Jeffries C.D."/>
            <person name="Detter J.C."/>
            <person name="Brambilla E."/>
            <person name="Kannan K.P."/>
            <person name="Djao O.D."/>
            <person name="Rohde M."/>
            <person name="Pukall R."/>
            <person name="Spring S."/>
            <person name="Goker M."/>
            <person name="Sikorski J."/>
            <person name="Woyke T."/>
            <person name="Bristow J."/>
            <person name="Eisen J.A."/>
            <person name="Markowitz V."/>
            <person name="Hugenholtz P."/>
            <person name="Kyrpides N.C."/>
            <person name="Klenk H.P."/>
        </authorList>
    </citation>
    <scope>NUCLEOTIDE SEQUENCE [LARGE SCALE GENOMIC DNA]</scope>
    <source>
        <strain evidence="2">ATCC 33891 / DSM 2032 / 1pr3</strain>
    </source>
</reference>
<dbReference type="InterPro" id="IPR038763">
    <property type="entry name" value="DHH_sf"/>
</dbReference>
<gene>
    <name evidence="1" type="ordered locus">Despr_0489</name>
</gene>